<keyword evidence="12" id="KW-1133">Transmembrane helix</keyword>
<evidence type="ECO:0000259" key="21">
    <source>
        <dbReference type="Pfam" id="PF03016"/>
    </source>
</evidence>
<keyword evidence="20" id="KW-0175">Coiled coil</keyword>
<dbReference type="InterPro" id="IPR004263">
    <property type="entry name" value="Exostosin"/>
</dbReference>
<evidence type="ECO:0000256" key="11">
    <source>
        <dbReference type="ARBA" id="ARBA00022968"/>
    </source>
</evidence>
<evidence type="ECO:0000256" key="8">
    <source>
        <dbReference type="ARBA" id="ARBA00022692"/>
    </source>
</evidence>
<evidence type="ECO:0000313" key="23">
    <source>
        <dbReference type="EMBL" id="CAG7824964.1"/>
    </source>
</evidence>
<evidence type="ECO:0000256" key="5">
    <source>
        <dbReference type="ARBA" id="ARBA00010271"/>
    </source>
</evidence>
<evidence type="ECO:0000256" key="16">
    <source>
        <dbReference type="ARBA" id="ARBA00023180"/>
    </source>
</evidence>
<dbReference type="AlphaFoldDB" id="A0A8J2KX00"/>
<evidence type="ECO:0000256" key="14">
    <source>
        <dbReference type="ARBA" id="ARBA00023136"/>
    </source>
</evidence>
<dbReference type="PANTHER" id="PTHR48261">
    <property type="entry name" value="ACETYLGLUCOSAMINYLTRANSFERASE"/>
    <property type="match status" value="1"/>
</dbReference>
<dbReference type="FunFam" id="3.90.550.10:FF:000033">
    <property type="entry name" value="Exostosin-like glycosyltransferase 3"/>
    <property type="match status" value="1"/>
</dbReference>
<dbReference type="GO" id="GO:0005794">
    <property type="term" value="C:Golgi apparatus"/>
    <property type="evidence" value="ECO:0007669"/>
    <property type="project" value="UniProtKB-SubCell"/>
</dbReference>
<evidence type="ECO:0000256" key="10">
    <source>
        <dbReference type="ARBA" id="ARBA00022824"/>
    </source>
</evidence>
<comment type="caution">
    <text evidence="23">The sequence shown here is derived from an EMBL/GenBank/DDBJ whole genome shotgun (WGS) entry which is preliminary data.</text>
</comment>
<keyword evidence="8" id="KW-0812">Transmembrane</keyword>
<keyword evidence="14" id="KW-0472">Membrane</keyword>
<comment type="similarity">
    <text evidence="5">Belongs to the glycosyltransferase 47 family.</text>
</comment>
<accession>A0A8J2KX00</accession>
<keyword evidence="15" id="KW-1015">Disulfide bond</keyword>
<name>A0A8J2KX00_9HEXA</name>
<evidence type="ECO:0000256" key="20">
    <source>
        <dbReference type="SAM" id="Coils"/>
    </source>
</evidence>
<comment type="pathway">
    <text evidence="4">Glycan metabolism; heparan sulfate biosynthesis.</text>
</comment>
<dbReference type="PANTHER" id="PTHR48261:SF4">
    <property type="entry name" value="EXOSTOSIN LIKE GLYCOSYLTRANSFERASE 3"/>
    <property type="match status" value="1"/>
</dbReference>
<dbReference type="InterPro" id="IPR040911">
    <property type="entry name" value="Exostosin_GT47"/>
</dbReference>
<keyword evidence="9" id="KW-0479">Metal-binding</keyword>
<evidence type="ECO:0000256" key="19">
    <source>
        <dbReference type="ARBA" id="ARBA00066812"/>
    </source>
</evidence>
<evidence type="ECO:0000313" key="24">
    <source>
        <dbReference type="Proteomes" id="UP000708208"/>
    </source>
</evidence>
<feature type="coiled-coil region" evidence="20">
    <location>
        <begin position="68"/>
        <end position="130"/>
    </location>
</feature>
<reference evidence="23" key="1">
    <citation type="submission" date="2021-06" db="EMBL/GenBank/DDBJ databases">
        <authorList>
            <person name="Hodson N. C."/>
            <person name="Mongue J. A."/>
            <person name="Jaron S. K."/>
        </authorList>
    </citation>
    <scope>NUCLEOTIDE SEQUENCE</scope>
</reference>
<comment type="cofactor">
    <cofactor evidence="1">
        <name>Mn(2+)</name>
        <dbReference type="ChEBI" id="CHEBI:29035"/>
    </cofactor>
</comment>
<evidence type="ECO:0000259" key="22">
    <source>
        <dbReference type="Pfam" id="PF09258"/>
    </source>
</evidence>
<evidence type="ECO:0000256" key="17">
    <source>
        <dbReference type="ARBA" id="ARBA00023211"/>
    </source>
</evidence>
<dbReference type="GO" id="GO:0046872">
    <property type="term" value="F:metal ion binding"/>
    <property type="evidence" value="ECO:0007669"/>
    <property type="project" value="UniProtKB-KW"/>
</dbReference>
<dbReference type="Proteomes" id="UP000708208">
    <property type="component" value="Unassembled WGS sequence"/>
</dbReference>
<evidence type="ECO:0000256" key="12">
    <source>
        <dbReference type="ARBA" id="ARBA00022989"/>
    </source>
</evidence>
<proteinExistence type="inferred from homology"/>
<dbReference type="Pfam" id="PF09258">
    <property type="entry name" value="Glyco_transf_64"/>
    <property type="match status" value="1"/>
</dbReference>
<dbReference type="GO" id="GO:0005789">
    <property type="term" value="C:endoplasmic reticulum membrane"/>
    <property type="evidence" value="ECO:0007669"/>
    <property type="project" value="UniProtKB-SubCell"/>
</dbReference>
<dbReference type="GO" id="GO:0015012">
    <property type="term" value="P:heparan sulfate proteoglycan biosynthetic process"/>
    <property type="evidence" value="ECO:0007669"/>
    <property type="project" value="UniProtKB-ARBA"/>
</dbReference>
<keyword evidence="13" id="KW-0333">Golgi apparatus</keyword>
<sequence>MKTFKLIALVVFALLFIPLLTHYYLTKVSDEGRGTGEELPEWVSKLVDVDKLKGKELKLRIEELLRIKLSVSAELRGLEAKRQKLQTEISVLNRRLEEAKGEAGRRRNELDRLQMSLQQAKVAEKEAMERNTPRLGRPKPVPPLRYIPVYPYNAKLSNMYCDMDNCFDYSMCPVAGSFSFFLYPLMYTNRSVSGYSETTVTINQLYNILSESEQLVTDPLKACIFVVVVESCDDYMKNIIPQQLPHWSGDGRNHIIWLHCGGNPYDKSFIKPPEATNVMGRAMIVSENFGKFFFRRNFDMVVSHWEKAIPSGEVWSHLPPLVPAKRKYLATYLGGETDPEVQTEFLKIQQQDPFSFVFQFSCDPPMKRNEIDEGTKRLSSLCENDLLRTRLLLDSTFSIILLPPDNMDVVTTKILQLRLYESLKHGSIPVIIGTRFMPPFNEVIDWSKMILILPVSRITEMHYMLKSFPDSDLLEFRKNGRLAFESYFSSLQRVVETLLATFRTRIGIAPLPYIDLPSPNVFNDTFKPLKLDSFTQDPEEEENLGPIEPPYPSPSFSSNFSLTSLQKYDLWNSHYQPFKSFPFSPWDQPMPSEAKFRGSSIGFRPIAGGAGGSGKEFSESLGGNYPKEQFTVVMLTYEREQVLMNSLQRLFAVPYLNKVVVVWNSPLMPAPDLKWPDIGVPIHVVRTEKNSLNNRFLPFDVIETEAILSIDDDAHLRHDEIVFGFRVWRENRDRIVGFPGRFHAWDLNYGGWLYNSNYSCELSMVLTGAAFYHKIYSYLYTYEMPHAIRDKVDELMNCEDIALNFLVSHMTQKPPVKVTSRWTFRCPGCPVTLSEDDSHFQERHHCINFFTKVYGYTPIRYTQFRADSILFKTRIPHDKQKCFNHSFIQYRHQRLNL</sequence>
<evidence type="ECO:0000256" key="9">
    <source>
        <dbReference type="ARBA" id="ARBA00022723"/>
    </source>
</evidence>
<keyword evidence="16" id="KW-0325">Glycoprotein</keyword>
<dbReference type="GO" id="GO:0001888">
    <property type="term" value="F:glucuronyl-galactosyl-proteoglycan 4-alpha-N-acetylglucosaminyltransferase activity"/>
    <property type="evidence" value="ECO:0007669"/>
    <property type="project" value="UniProtKB-EC"/>
</dbReference>
<evidence type="ECO:0000256" key="4">
    <source>
        <dbReference type="ARBA" id="ARBA00005093"/>
    </source>
</evidence>
<feature type="domain" description="Exostosin GT47" evidence="21">
    <location>
        <begin position="178"/>
        <end position="467"/>
    </location>
</feature>
<keyword evidence="11" id="KW-0735">Signal-anchor</keyword>
<evidence type="ECO:0000256" key="6">
    <source>
        <dbReference type="ARBA" id="ARBA00022676"/>
    </source>
</evidence>
<evidence type="ECO:0000256" key="18">
    <source>
        <dbReference type="ARBA" id="ARBA00050948"/>
    </source>
</evidence>
<evidence type="ECO:0000256" key="13">
    <source>
        <dbReference type="ARBA" id="ARBA00023034"/>
    </source>
</evidence>
<keyword evidence="10" id="KW-0256">Endoplasmic reticulum</keyword>
<keyword evidence="6" id="KW-0328">Glycosyltransferase</keyword>
<dbReference type="InterPro" id="IPR015338">
    <property type="entry name" value="GT64_dom"/>
</dbReference>
<dbReference type="OrthoDB" id="5954868at2759"/>
<evidence type="ECO:0000256" key="1">
    <source>
        <dbReference type="ARBA" id="ARBA00001936"/>
    </source>
</evidence>
<keyword evidence="7" id="KW-0808">Transferase</keyword>
<evidence type="ECO:0000256" key="3">
    <source>
        <dbReference type="ARBA" id="ARBA00004648"/>
    </source>
</evidence>
<evidence type="ECO:0000256" key="15">
    <source>
        <dbReference type="ARBA" id="ARBA00023157"/>
    </source>
</evidence>
<evidence type="ECO:0000256" key="2">
    <source>
        <dbReference type="ARBA" id="ARBA00004555"/>
    </source>
</evidence>
<dbReference type="Pfam" id="PF03016">
    <property type="entry name" value="Exostosin_GT47"/>
    <property type="match status" value="1"/>
</dbReference>
<feature type="domain" description="Glycosyl transferase 64" evidence="22">
    <location>
        <begin position="630"/>
        <end position="871"/>
    </location>
</feature>
<comment type="subcellular location">
    <subcellularLocation>
        <location evidence="3">Endoplasmic reticulum membrane</location>
        <topology evidence="3">Single-pass type II membrane protein</topology>
    </subcellularLocation>
    <subcellularLocation>
        <location evidence="2">Golgi apparatus</location>
    </subcellularLocation>
</comment>
<dbReference type="EC" id="2.4.1.223" evidence="19"/>
<protein>
    <recommendedName>
        <fullName evidence="19">glucuronosyl-galactosyl-proteoglycan 4-alpha-N-acetylglucosaminyltransferase</fullName>
        <ecNumber evidence="19">2.4.1.223</ecNumber>
    </recommendedName>
</protein>
<keyword evidence="17" id="KW-0464">Manganese</keyword>
<dbReference type="EMBL" id="CAJVCH010534552">
    <property type="protein sequence ID" value="CAG7824964.1"/>
    <property type="molecule type" value="Genomic_DNA"/>
</dbReference>
<evidence type="ECO:0000256" key="7">
    <source>
        <dbReference type="ARBA" id="ARBA00022679"/>
    </source>
</evidence>
<keyword evidence="24" id="KW-1185">Reference proteome</keyword>
<organism evidence="23 24">
    <name type="scientific">Allacma fusca</name>
    <dbReference type="NCBI Taxonomy" id="39272"/>
    <lineage>
        <taxon>Eukaryota</taxon>
        <taxon>Metazoa</taxon>
        <taxon>Ecdysozoa</taxon>
        <taxon>Arthropoda</taxon>
        <taxon>Hexapoda</taxon>
        <taxon>Collembola</taxon>
        <taxon>Symphypleona</taxon>
        <taxon>Sminthuridae</taxon>
        <taxon>Allacma</taxon>
    </lineage>
</organism>
<gene>
    <name evidence="23" type="ORF">AFUS01_LOCUS35095</name>
</gene>
<comment type="catalytic activity">
    <reaction evidence="18">
        <text>3-O-(beta-D-GlcA-(1-&gt;3)-beta-D-Gal-(1-&gt;3)-beta-D-Gal-(1-&gt;4)-beta-D-Xyl)-L-seryl-[protein] + UDP-N-acetyl-alpha-D-glucosamine = 3-O-(alpha-D-GlcNAc-(1-&gt;4)-beta-D-GlcA-(1-&gt;3)-beta-D-Gal-(1-&gt;3)-beta-D-Gal-(1-&gt;4)-beta-D-Xyl)-L-seryl-[protein] + UDP + H(+)</text>
        <dbReference type="Rhea" id="RHEA:16221"/>
        <dbReference type="Rhea" id="RHEA-COMP:12573"/>
        <dbReference type="Rhea" id="RHEA-COMP:12574"/>
        <dbReference type="ChEBI" id="CHEBI:15378"/>
        <dbReference type="ChEBI" id="CHEBI:57705"/>
        <dbReference type="ChEBI" id="CHEBI:58223"/>
        <dbReference type="ChEBI" id="CHEBI:132093"/>
        <dbReference type="ChEBI" id="CHEBI:132104"/>
        <dbReference type="EC" id="2.4.1.223"/>
    </reaction>
</comment>